<protein>
    <recommendedName>
        <fullName evidence="6">Transmembrane alanine and glycine rich protein</fullName>
    </recommendedName>
</protein>
<evidence type="ECO:0000313" key="5">
    <source>
        <dbReference type="Proteomes" id="UP000216063"/>
    </source>
</evidence>
<dbReference type="RefSeq" id="WP_094475522.1">
    <property type="nucleotide sequence ID" value="NZ_JACKSC010000349.1"/>
</dbReference>
<feature type="compositionally biased region" description="Acidic residues" evidence="1">
    <location>
        <begin position="611"/>
        <end position="630"/>
    </location>
</feature>
<keyword evidence="5" id="KW-1185">Reference proteome</keyword>
<dbReference type="EMBL" id="NOZR01000001">
    <property type="protein sequence ID" value="OYN82814.1"/>
    <property type="molecule type" value="Genomic_DNA"/>
</dbReference>
<evidence type="ECO:0008006" key="6">
    <source>
        <dbReference type="Google" id="ProtNLM"/>
    </source>
</evidence>
<feature type="signal peptide" evidence="3">
    <location>
        <begin position="1"/>
        <end position="36"/>
    </location>
</feature>
<feature type="compositionally biased region" description="Acidic residues" evidence="1">
    <location>
        <begin position="454"/>
        <end position="469"/>
    </location>
</feature>
<proteinExistence type="predicted"/>
<keyword evidence="3" id="KW-0732">Signal</keyword>
<gene>
    <name evidence="4" type="ORF">CG716_00995</name>
</gene>
<dbReference type="InterPro" id="IPR013207">
    <property type="entry name" value="LGFP"/>
</dbReference>
<dbReference type="Pfam" id="PF08310">
    <property type="entry name" value="LGFP"/>
    <property type="match status" value="4"/>
</dbReference>
<evidence type="ECO:0000313" key="4">
    <source>
        <dbReference type="EMBL" id="OYN82814.1"/>
    </source>
</evidence>
<dbReference type="Proteomes" id="UP000216063">
    <property type="component" value="Unassembled WGS sequence"/>
</dbReference>
<feature type="compositionally biased region" description="Low complexity" evidence="1">
    <location>
        <begin position="498"/>
        <end position="509"/>
    </location>
</feature>
<organism evidence="4 5">
    <name type="scientific">Mycolicibacterium sphagni</name>
    <dbReference type="NCBI Taxonomy" id="1786"/>
    <lineage>
        <taxon>Bacteria</taxon>
        <taxon>Bacillati</taxon>
        <taxon>Actinomycetota</taxon>
        <taxon>Actinomycetes</taxon>
        <taxon>Mycobacteriales</taxon>
        <taxon>Mycobacteriaceae</taxon>
        <taxon>Mycolicibacterium</taxon>
    </lineage>
</organism>
<evidence type="ECO:0000256" key="2">
    <source>
        <dbReference type="SAM" id="Phobius"/>
    </source>
</evidence>
<keyword evidence="2" id="KW-1133">Transmembrane helix</keyword>
<reference evidence="4 5" key="1">
    <citation type="submission" date="2017-07" db="EMBL/GenBank/DDBJ databases">
        <title>The new phylogeny of genus Mycobacterium.</title>
        <authorList>
            <person name="Tortoli E."/>
            <person name="Trovato A."/>
            <person name="Cirillo D.M."/>
        </authorList>
    </citation>
    <scope>NUCLEOTIDE SEQUENCE [LARGE SCALE GENOMIC DNA]</scope>
    <source>
        <strain evidence="4 5">ATCC 33027</strain>
    </source>
</reference>
<evidence type="ECO:0000256" key="1">
    <source>
        <dbReference type="SAM" id="MobiDB-lite"/>
    </source>
</evidence>
<name>A0A255DUB1_9MYCO</name>
<feature type="transmembrane region" description="Helical" evidence="2">
    <location>
        <begin position="421"/>
        <end position="444"/>
    </location>
</feature>
<feature type="region of interest" description="Disordered" evidence="1">
    <location>
        <begin position="597"/>
        <end position="630"/>
    </location>
</feature>
<accession>A0A255DUB1</accession>
<feature type="chain" id="PRO_5013350094" description="Transmembrane alanine and glycine rich protein" evidence="3">
    <location>
        <begin position="37"/>
        <end position="718"/>
    </location>
</feature>
<dbReference type="OrthoDB" id="4379975at2"/>
<feature type="region of interest" description="Disordered" evidence="1">
    <location>
        <begin position="454"/>
        <end position="520"/>
    </location>
</feature>
<comment type="caution">
    <text evidence="4">The sequence shown here is derived from an EMBL/GenBank/DDBJ whole genome shotgun (WGS) entry which is preliminary data.</text>
</comment>
<keyword evidence="2" id="KW-0812">Transmembrane</keyword>
<dbReference type="AlphaFoldDB" id="A0A255DUB1"/>
<keyword evidence="2" id="KW-0472">Membrane</keyword>
<evidence type="ECO:0000256" key="3">
    <source>
        <dbReference type="SAM" id="SignalP"/>
    </source>
</evidence>
<sequence>MTWLGSRLSRGVGRMALAAFATATAAALLLAPGAIATPDSDASDAINQAWQAAGGDSSPVGTKDGDVYPVGDGFAQNFSGGKIFFTPATGAHLLWGPVLDKYQATGGPADGDLGFPTIDEVAGLVGPDSRVSTFSASDKPAIFWTPDTGAWVVRGAINAAWDKLGGSAGTMGVPTADESYDGSSISQKFTGGQISYDTSAKTFTTVPPELANNLAGVEVPTDATTAINQAWRAAGGLTGPLGARQGAQSAVGTDGATQDYVGGKIFYSPATGAHAVTGAILSKYEAAGGPTGDLGLPTGTEADGGAPNSRVSAFSAADKPVIFWTPDNGAIVVRGAINAAWAKLGGATGKLGVPTGEQSVNGDTVTQKFSGGEISWNKANNTFTTQPPELAASLSGVQVPTVSGPQASAGAPNSKGFTFHLWWLLIIIPALLLVAVIALGLLWLQRRRSSEVEYDDDFHDSDYDDDDEWDRAGPDGDAEDSATSRFSTYPDGGYVQVAPAPGFGWAPPGTEDKSMPGPEDVFDGDQDSIDTTPTLIPGELAGPDVADEADVAEAPEVPVEHEYAEVEEIEDDDLTADSGRHAVVNLGESQSVRRFNLAELGAPRRRRAAEPEEPDEPEPEEITEADIVEPEDLDDADQLVTEPAEVLQSDVHAGAGSRPAIHLPLSDPYQAPEGYVIKANTHSGLYYTPGSPLYDDTVPEVWFASEELAQANGFLKAE</sequence>